<dbReference type="InterPro" id="IPR021529">
    <property type="entry name" value="DUF2798"/>
</dbReference>
<protein>
    <submittedName>
        <fullName evidence="2">DUF2798 domain-containing protein</fullName>
    </submittedName>
</protein>
<keyword evidence="1" id="KW-0472">Membrane</keyword>
<feature type="transmembrane region" description="Helical" evidence="1">
    <location>
        <begin position="135"/>
        <end position="153"/>
    </location>
</feature>
<feature type="transmembrane region" description="Helical" evidence="1">
    <location>
        <begin position="96"/>
        <end position="115"/>
    </location>
</feature>
<organism evidence="2 3">
    <name type="scientific">Catenovulum adriaticum</name>
    <dbReference type="NCBI Taxonomy" id="2984846"/>
    <lineage>
        <taxon>Bacteria</taxon>
        <taxon>Pseudomonadati</taxon>
        <taxon>Pseudomonadota</taxon>
        <taxon>Gammaproteobacteria</taxon>
        <taxon>Alteromonadales</taxon>
        <taxon>Alteromonadaceae</taxon>
        <taxon>Catenovulum</taxon>
    </lineage>
</organism>
<keyword evidence="1" id="KW-0812">Transmembrane</keyword>
<evidence type="ECO:0000313" key="2">
    <source>
        <dbReference type="EMBL" id="WAJ71728.1"/>
    </source>
</evidence>
<reference evidence="2" key="1">
    <citation type="submission" date="2022-10" db="EMBL/GenBank/DDBJ databases">
        <title>Catenovulum adriacola sp. nov. isolated in the Harbour of Susak.</title>
        <authorList>
            <person name="Schoch T."/>
            <person name="Reich S.J."/>
            <person name="Stoeferle S."/>
            <person name="Flaiz M."/>
            <person name="Kazda M."/>
            <person name="Riedel C.U."/>
            <person name="Duerre P."/>
        </authorList>
    </citation>
    <scope>NUCLEOTIDE SEQUENCE</scope>
    <source>
        <strain evidence="2">TS8</strain>
        <plasmid evidence="2">pCadTS8_1</plasmid>
    </source>
</reference>
<dbReference type="Pfam" id="PF11391">
    <property type="entry name" value="DUF2798"/>
    <property type="match status" value="2"/>
</dbReference>
<dbReference type="EMBL" id="CP109966">
    <property type="protein sequence ID" value="WAJ71728.1"/>
    <property type="molecule type" value="Genomic_DNA"/>
</dbReference>
<gene>
    <name evidence="2" type="ORF">OLW01_15425</name>
</gene>
<keyword evidence="3" id="KW-1185">Reference proteome</keyword>
<sequence>MTIITPSVAERSNAESRPIYQKVAIIALIMTTICGSLTGIMSFANRDVSESFLFQWASAFIFAGLVALPIGILVMNLVSKLIQKLLSGTSELAQKLLTGTIMAVVMESAMAATTTINHLGFSNANQFTTHWSQNFIAALPFGLVIAIFMTLVIKPKLQNFMNS</sequence>
<feature type="transmembrane region" description="Helical" evidence="1">
    <location>
        <begin position="56"/>
        <end position="75"/>
    </location>
</feature>
<geneLocation type="plasmid" evidence="2 3">
    <name>pCadTS8_1</name>
</geneLocation>
<evidence type="ECO:0000313" key="3">
    <source>
        <dbReference type="Proteomes" id="UP001163726"/>
    </source>
</evidence>
<keyword evidence="1" id="KW-1133">Transmembrane helix</keyword>
<feature type="transmembrane region" description="Helical" evidence="1">
    <location>
        <begin position="23"/>
        <end position="44"/>
    </location>
</feature>
<keyword evidence="2" id="KW-0614">Plasmid</keyword>
<accession>A0ABY7AQA2</accession>
<dbReference type="RefSeq" id="WP_268076416.1">
    <property type="nucleotide sequence ID" value="NZ_CP109966.1"/>
</dbReference>
<proteinExistence type="predicted"/>
<evidence type="ECO:0000256" key="1">
    <source>
        <dbReference type="SAM" id="Phobius"/>
    </source>
</evidence>
<dbReference type="Proteomes" id="UP001163726">
    <property type="component" value="Plasmid pCadTS8_1"/>
</dbReference>
<name>A0ABY7AQA2_9ALTE</name>